<organism evidence="2 3">
    <name type="scientific">Zea mays</name>
    <name type="common">Maize</name>
    <dbReference type="NCBI Taxonomy" id="4577"/>
    <lineage>
        <taxon>Eukaryota</taxon>
        <taxon>Viridiplantae</taxon>
        <taxon>Streptophyta</taxon>
        <taxon>Embryophyta</taxon>
        <taxon>Tracheophyta</taxon>
        <taxon>Spermatophyta</taxon>
        <taxon>Magnoliopsida</taxon>
        <taxon>Liliopsida</taxon>
        <taxon>Poales</taxon>
        <taxon>Poaceae</taxon>
        <taxon>PACMAD clade</taxon>
        <taxon>Panicoideae</taxon>
        <taxon>Andropogonodae</taxon>
        <taxon>Andropogoneae</taxon>
        <taxon>Tripsacinae</taxon>
        <taxon>Zea</taxon>
    </lineage>
</organism>
<proteinExistence type="predicted"/>
<dbReference type="Proteomes" id="UP000251960">
    <property type="component" value="Chromosome 4"/>
</dbReference>
<protein>
    <submittedName>
        <fullName evidence="2">Uncharacterized protein</fullName>
    </submittedName>
</protein>
<keyword evidence="1" id="KW-0472">Membrane</keyword>
<gene>
    <name evidence="2" type="ORF">Zm00014a_010472</name>
</gene>
<accession>A0A3L6F966</accession>
<evidence type="ECO:0000313" key="3">
    <source>
        <dbReference type="Proteomes" id="UP000251960"/>
    </source>
</evidence>
<dbReference type="EMBL" id="NCVQ01000005">
    <property type="protein sequence ID" value="PWZ28127.1"/>
    <property type="molecule type" value="Genomic_DNA"/>
</dbReference>
<sequence length="80" mass="9096">MGSASVQRGSPRDRHVGPMFLFHIVSLHKITDTRLEFVLYWLMLSCSMLSLALEFLNRKHGNAIIILNPSLVRCLLTSQN</sequence>
<evidence type="ECO:0000313" key="2">
    <source>
        <dbReference type="EMBL" id="PWZ28127.1"/>
    </source>
</evidence>
<reference evidence="2 3" key="1">
    <citation type="journal article" date="2018" name="Nat. Genet.">
        <title>Extensive intraspecific gene order and gene structural variations between Mo17 and other maize genomes.</title>
        <authorList>
            <person name="Sun S."/>
            <person name="Zhou Y."/>
            <person name="Chen J."/>
            <person name="Shi J."/>
            <person name="Zhao H."/>
            <person name="Zhao H."/>
            <person name="Song W."/>
            <person name="Zhang M."/>
            <person name="Cui Y."/>
            <person name="Dong X."/>
            <person name="Liu H."/>
            <person name="Ma X."/>
            <person name="Jiao Y."/>
            <person name="Wang B."/>
            <person name="Wei X."/>
            <person name="Stein J.C."/>
            <person name="Glaubitz J.C."/>
            <person name="Lu F."/>
            <person name="Yu G."/>
            <person name="Liang C."/>
            <person name="Fengler K."/>
            <person name="Li B."/>
            <person name="Rafalski A."/>
            <person name="Schnable P.S."/>
            <person name="Ware D.H."/>
            <person name="Buckler E.S."/>
            <person name="Lai J."/>
        </authorList>
    </citation>
    <scope>NUCLEOTIDE SEQUENCE [LARGE SCALE GENOMIC DNA]</scope>
    <source>
        <strain evidence="3">cv. Missouri 17</strain>
        <tissue evidence="2">Seedling</tissue>
    </source>
</reference>
<feature type="transmembrane region" description="Helical" evidence="1">
    <location>
        <begin position="37"/>
        <end position="56"/>
    </location>
</feature>
<keyword evidence="1" id="KW-0812">Transmembrane</keyword>
<evidence type="ECO:0000256" key="1">
    <source>
        <dbReference type="SAM" id="Phobius"/>
    </source>
</evidence>
<keyword evidence="1" id="KW-1133">Transmembrane helix</keyword>
<name>A0A3L6F966_MAIZE</name>
<comment type="caution">
    <text evidence="2">The sequence shown here is derived from an EMBL/GenBank/DDBJ whole genome shotgun (WGS) entry which is preliminary data.</text>
</comment>
<dbReference type="AlphaFoldDB" id="A0A3L6F966"/>